<name>A0A0E9SNK9_ANGAN</name>
<reference evidence="1" key="2">
    <citation type="journal article" date="2015" name="Fish Shellfish Immunol.">
        <title>Early steps in the European eel (Anguilla anguilla)-Vibrio vulnificus interaction in the gills: Role of the RtxA13 toxin.</title>
        <authorList>
            <person name="Callol A."/>
            <person name="Pajuelo D."/>
            <person name="Ebbesson L."/>
            <person name="Teles M."/>
            <person name="MacKenzie S."/>
            <person name="Amaro C."/>
        </authorList>
    </citation>
    <scope>NUCLEOTIDE SEQUENCE</scope>
</reference>
<proteinExistence type="predicted"/>
<dbReference type="EMBL" id="GBXM01065681">
    <property type="protein sequence ID" value="JAH42896.1"/>
    <property type="molecule type" value="Transcribed_RNA"/>
</dbReference>
<reference evidence="1" key="1">
    <citation type="submission" date="2014-11" db="EMBL/GenBank/DDBJ databases">
        <authorList>
            <person name="Amaro Gonzalez C."/>
        </authorList>
    </citation>
    <scope>NUCLEOTIDE SEQUENCE</scope>
</reference>
<dbReference type="AlphaFoldDB" id="A0A0E9SNK9"/>
<organism evidence="1">
    <name type="scientific">Anguilla anguilla</name>
    <name type="common">European freshwater eel</name>
    <name type="synonym">Muraena anguilla</name>
    <dbReference type="NCBI Taxonomy" id="7936"/>
    <lineage>
        <taxon>Eukaryota</taxon>
        <taxon>Metazoa</taxon>
        <taxon>Chordata</taxon>
        <taxon>Craniata</taxon>
        <taxon>Vertebrata</taxon>
        <taxon>Euteleostomi</taxon>
        <taxon>Actinopterygii</taxon>
        <taxon>Neopterygii</taxon>
        <taxon>Teleostei</taxon>
        <taxon>Anguilliformes</taxon>
        <taxon>Anguillidae</taxon>
        <taxon>Anguilla</taxon>
    </lineage>
</organism>
<sequence>MPLSAPMHRATLIPDNRALHVNQRQAVVFKGE</sequence>
<protein>
    <submittedName>
        <fullName evidence="1">Uncharacterized protein</fullName>
    </submittedName>
</protein>
<accession>A0A0E9SNK9</accession>
<evidence type="ECO:0000313" key="1">
    <source>
        <dbReference type="EMBL" id="JAH42896.1"/>
    </source>
</evidence>